<dbReference type="Proteomes" id="UP000342300">
    <property type="component" value="Unassembled WGS sequence"/>
</dbReference>
<dbReference type="EMBL" id="PDHS01000321">
    <property type="protein sequence ID" value="MQM31456.1"/>
    <property type="molecule type" value="Genomic_DNA"/>
</dbReference>
<dbReference type="Gene3D" id="3.40.50.2000">
    <property type="entry name" value="Glycogen Phosphorylase B"/>
    <property type="match status" value="1"/>
</dbReference>
<evidence type="ECO:0000313" key="1">
    <source>
        <dbReference type="EMBL" id="MQM31456.1"/>
    </source>
</evidence>
<proteinExistence type="predicted"/>
<organism evidence="1 2">
    <name type="scientific">Candidatus Accumulibacter phosphatis</name>
    <dbReference type="NCBI Taxonomy" id="327160"/>
    <lineage>
        <taxon>Bacteria</taxon>
        <taxon>Pseudomonadati</taxon>
        <taxon>Pseudomonadota</taxon>
        <taxon>Betaproteobacteria</taxon>
        <taxon>Candidatus Accumulibacter</taxon>
    </lineage>
</organism>
<reference evidence="1 2" key="1">
    <citation type="submission" date="2017-09" db="EMBL/GenBank/DDBJ databases">
        <title>Metagenomic Analysis Reveals Denitrifying Candidatus Accumulibacter and Flanking Population as a Source of N2O.</title>
        <authorList>
            <person name="Gao H."/>
            <person name="Mao Y."/>
            <person name="Zhao X."/>
            <person name="Liu W.-T."/>
            <person name="Zhang T."/>
            <person name="Wells G."/>
        </authorList>
    </citation>
    <scope>NUCLEOTIDE SEQUENCE [LARGE SCALE GENOMIC DNA]</scope>
    <source>
        <strain evidence="1">CANDO_2_IC</strain>
    </source>
</reference>
<comment type="caution">
    <text evidence="1">The sequence shown here is derived from an EMBL/GenBank/DDBJ whole genome shotgun (WGS) entry which is preliminary data.</text>
</comment>
<accession>A0A6A7RX12</accession>
<name>A0A6A7RX12_9PROT</name>
<sequence length="207" mass="23257">MCAETVGIIPFVQDQVIRNSPSLKVYEYVACRLPVFTVPFTSLQRESELMTEAATAADCEAAIRAVADSRFHAATLERCREVPLVNSYVRTFLDVCEALIGAREVLLRSSKRLRIGMLYDSVGSMHVSTIREHLEAFRKNSAHDFTLIPATASYWPQSPVKMQSTVKVGIFDVVVFYYSIGLSIADHFEEGLVRQLGRFNKLKALFN</sequence>
<dbReference type="AlphaFoldDB" id="A0A6A7RX12"/>
<evidence type="ECO:0000313" key="2">
    <source>
        <dbReference type="Proteomes" id="UP000342300"/>
    </source>
</evidence>
<gene>
    <name evidence="1" type="ORF">CRU78_13410</name>
</gene>
<protein>
    <submittedName>
        <fullName evidence="1">Uncharacterized protein</fullName>
    </submittedName>
</protein>